<evidence type="ECO:0000313" key="1">
    <source>
        <dbReference type="Proteomes" id="UP000887576"/>
    </source>
</evidence>
<dbReference type="Proteomes" id="UP000887576">
    <property type="component" value="Unplaced"/>
</dbReference>
<evidence type="ECO:0000313" key="2">
    <source>
        <dbReference type="WBParaSite" id="JU765_v2.g19990.t2"/>
    </source>
</evidence>
<organism evidence="1 2">
    <name type="scientific">Panagrolaimus sp. JU765</name>
    <dbReference type="NCBI Taxonomy" id="591449"/>
    <lineage>
        <taxon>Eukaryota</taxon>
        <taxon>Metazoa</taxon>
        <taxon>Ecdysozoa</taxon>
        <taxon>Nematoda</taxon>
        <taxon>Chromadorea</taxon>
        <taxon>Rhabditida</taxon>
        <taxon>Tylenchina</taxon>
        <taxon>Panagrolaimomorpha</taxon>
        <taxon>Panagrolaimoidea</taxon>
        <taxon>Panagrolaimidae</taxon>
        <taxon>Panagrolaimus</taxon>
    </lineage>
</organism>
<sequence>MGLNYGCSICMNRLFDSPIGALPCGHVFHFQCVHEWLSATEIGTKKACPTCRKRVKIYDIIQLFGFSDSEHEDFKLTADATDTKQFDELSILRTENEALKKDIRVLQDESLVERLQAQNEELEANVDRLTAELRTKNQELINCRLTVAEFSSLVPKLEEQHKRSTDEIKDAIEKYKELREAILKRKNDPRPTS</sequence>
<reference evidence="2" key="1">
    <citation type="submission" date="2022-11" db="UniProtKB">
        <authorList>
            <consortium name="WormBaseParasite"/>
        </authorList>
    </citation>
    <scope>IDENTIFICATION</scope>
</reference>
<protein>
    <submittedName>
        <fullName evidence="2">RING-type domain-containing protein</fullName>
    </submittedName>
</protein>
<proteinExistence type="predicted"/>
<dbReference type="WBParaSite" id="JU765_v2.g19990.t2">
    <property type="protein sequence ID" value="JU765_v2.g19990.t2"/>
    <property type="gene ID" value="JU765_v2.g19990"/>
</dbReference>
<accession>A0AC34QWP0</accession>
<name>A0AC34QWP0_9BILA</name>